<dbReference type="Pfam" id="PF03743">
    <property type="entry name" value="TrbI"/>
    <property type="match status" value="1"/>
</dbReference>
<reference evidence="8 9" key="1">
    <citation type="submission" date="2014-04" db="EMBL/GenBank/DDBJ databases">
        <authorList>
            <person name="Bishop-Lilly K.A."/>
            <person name="Broomall S.M."/>
            <person name="Chain P.S."/>
            <person name="Chertkov O."/>
            <person name="Coyne S.R."/>
            <person name="Daligault H.E."/>
            <person name="Davenport K.W."/>
            <person name="Erkkila T."/>
            <person name="Frey K.G."/>
            <person name="Gibbons H.S."/>
            <person name="Gu W."/>
            <person name="Jaissle J."/>
            <person name="Johnson S.L."/>
            <person name="Koroleva G.I."/>
            <person name="Ladner J.T."/>
            <person name="Lo C.-C."/>
            <person name="Minogue T.D."/>
            <person name="Munk C."/>
            <person name="Palacios G.F."/>
            <person name="Redden C.L."/>
            <person name="Rosenzweig C.N."/>
            <person name="Scholz M.B."/>
            <person name="Teshima H."/>
            <person name="Xu Y."/>
        </authorList>
    </citation>
    <scope>NUCLEOTIDE SEQUENCE [LARGE SCALE GENOMIC DNA]</scope>
    <source>
        <strain evidence="9">gladioli</strain>
    </source>
</reference>
<accession>A0AAW3FBI0</accession>
<evidence type="ECO:0000256" key="7">
    <source>
        <dbReference type="SAM" id="Phobius"/>
    </source>
</evidence>
<evidence type="ECO:0000256" key="4">
    <source>
        <dbReference type="ARBA" id="ARBA00022989"/>
    </source>
</evidence>
<comment type="subcellular location">
    <subcellularLocation>
        <location evidence="1">Membrane</location>
        <topology evidence="1">Single-pass membrane protein</topology>
    </subcellularLocation>
</comment>
<proteinExistence type="inferred from homology"/>
<feature type="compositionally biased region" description="Basic and acidic residues" evidence="6">
    <location>
        <begin position="71"/>
        <end position="91"/>
    </location>
</feature>
<comment type="caution">
    <text evidence="8">The sequence shown here is derived from an EMBL/GenBank/DDBJ whole genome shotgun (WGS) entry which is preliminary data.</text>
</comment>
<dbReference type="Gene3D" id="2.40.128.260">
    <property type="entry name" value="Type IV secretion system, VirB10/TraB/TrbI"/>
    <property type="match status" value="1"/>
</dbReference>
<dbReference type="EMBL" id="JPGG01000012">
    <property type="protein sequence ID" value="KGC20284.1"/>
    <property type="molecule type" value="Genomic_DNA"/>
</dbReference>
<evidence type="ECO:0000256" key="1">
    <source>
        <dbReference type="ARBA" id="ARBA00004167"/>
    </source>
</evidence>
<dbReference type="Proteomes" id="UP000029590">
    <property type="component" value="Unassembled WGS sequence"/>
</dbReference>
<keyword evidence="3 7" id="KW-0812">Transmembrane</keyword>
<evidence type="ECO:0000256" key="2">
    <source>
        <dbReference type="ARBA" id="ARBA00010265"/>
    </source>
</evidence>
<evidence type="ECO:0000256" key="3">
    <source>
        <dbReference type="ARBA" id="ARBA00022692"/>
    </source>
</evidence>
<evidence type="ECO:0000313" key="9">
    <source>
        <dbReference type="Proteomes" id="UP000029590"/>
    </source>
</evidence>
<feature type="region of interest" description="Disordered" evidence="6">
    <location>
        <begin position="45"/>
        <end position="91"/>
    </location>
</feature>
<dbReference type="GO" id="GO:0016020">
    <property type="term" value="C:membrane"/>
    <property type="evidence" value="ECO:0007669"/>
    <property type="project" value="UniProtKB-SubCell"/>
</dbReference>
<feature type="transmembrane region" description="Helical" evidence="7">
    <location>
        <begin position="20"/>
        <end position="42"/>
    </location>
</feature>
<name>A0AAW3FBI0_BURGA</name>
<dbReference type="InterPro" id="IPR042217">
    <property type="entry name" value="T4SS_VirB10/TrbI"/>
</dbReference>
<sequence length="436" mass="45250">MSTPHSPIEATAKGRPSRRLLAWLIAALILIGAGLIVAVYVGSPTPQQTEDKTKEKQREALAKTAAGTPADVDRAATDQTEQVRAKREAEEAKKKYNQLLASMKGSDAASGTTVPSATGLLTGQQLNAYQRDRDNAQLTAEEARDDIKAWRVSADVSQLGLAGGANSSEGAAGLPSAAELAKSGAQQANAARDQSAALLSALKSGAGSSGSGGMTAWSSSVANTHIPDPATPQLAVSPNTVHQGTAIPLAADREVVSDIPGTLEAHVTEDVYDTIDSSRKVIPMGTRVIGPYNSDVIPGQNRLQGGFTRMIFPNGNSIDLGGSEMSDRLGQSGLGGDVNYHLFRSLALQFAVAGIAKVTKIDNGGGSGVSLYGGSTTSTAGQILSNTVQNFNQQFINTKPTITVPFGTPFTVTLSRDLILPPAITMTAPSFKDDQP</sequence>
<keyword evidence="5 7" id="KW-0472">Membrane</keyword>
<feature type="compositionally biased region" description="Basic and acidic residues" evidence="6">
    <location>
        <begin position="49"/>
        <end position="61"/>
    </location>
</feature>
<keyword evidence="4 7" id="KW-1133">Transmembrane helix</keyword>
<dbReference type="CDD" id="cd16429">
    <property type="entry name" value="VirB10"/>
    <property type="match status" value="1"/>
</dbReference>
<comment type="similarity">
    <text evidence="2">Belongs to the TrbI/VirB10 family.</text>
</comment>
<evidence type="ECO:0000256" key="5">
    <source>
        <dbReference type="ARBA" id="ARBA00023136"/>
    </source>
</evidence>
<gene>
    <name evidence="8" type="ORF">DM48_7884</name>
</gene>
<dbReference type="AlphaFoldDB" id="A0AAW3FBI0"/>
<protein>
    <submittedName>
        <fullName evidence="8">Bacterial conjugation TrbI-like family protein</fullName>
    </submittedName>
</protein>
<organism evidence="8 9">
    <name type="scientific">Burkholderia gladioli</name>
    <name type="common">Pseudomonas marginata</name>
    <name type="synonym">Phytomonas marginata</name>
    <dbReference type="NCBI Taxonomy" id="28095"/>
    <lineage>
        <taxon>Bacteria</taxon>
        <taxon>Pseudomonadati</taxon>
        <taxon>Pseudomonadota</taxon>
        <taxon>Betaproteobacteria</taxon>
        <taxon>Burkholderiales</taxon>
        <taxon>Burkholderiaceae</taxon>
        <taxon>Burkholderia</taxon>
    </lineage>
</organism>
<evidence type="ECO:0000313" key="8">
    <source>
        <dbReference type="EMBL" id="KGC20284.1"/>
    </source>
</evidence>
<evidence type="ECO:0000256" key="6">
    <source>
        <dbReference type="SAM" id="MobiDB-lite"/>
    </source>
</evidence>
<dbReference type="RefSeq" id="WP_155308322.1">
    <property type="nucleotide sequence ID" value="NZ_JAHPMB010000026.1"/>
</dbReference>
<dbReference type="InterPro" id="IPR005498">
    <property type="entry name" value="T4SS_VirB10/TraB/TrbI"/>
</dbReference>